<reference evidence="1" key="1">
    <citation type="submission" date="2020-02" db="EMBL/GenBank/DDBJ databases">
        <title>Genome sequencing of the panga catfish, Pangasius djambal.</title>
        <authorList>
            <person name="Wen M."/>
            <person name="Zahm M."/>
            <person name="Roques C."/>
            <person name="Cabau C."/>
            <person name="Klopp C."/>
            <person name="Donnadieu C."/>
            <person name="Jouanno E."/>
            <person name="Avarre J.-C."/>
            <person name="Campet M."/>
            <person name="Ha T."/>
            <person name="Dugue R."/>
            <person name="Lampietro C."/>
            <person name="Louis A."/>
            <person name="Herpin A."/>
            <person name="Echchiki A."/>
            <person name="Berthelot C."/>
            <person name="Parey E."/>
            <person name="Roest-Crollius H."/>
            <person name="Braasch I."/>
            <person name="Postlethwait J.H."/>
            <person name="Bobe J."/>
            <person name="Montfort J."/>
            <person name="Bouchez O."/>
            <person name="Begum T."/>
            <person name="Schartl M."/>
            <person name="Gustiano R."/>
            <person name="Guiguen Y."/>
        </authorList>
    </citation>
    <scope>NUCLEOTIDE SEQUENCE</scope>
    <source>
        <strain evidence="1">Pdj_M5554</strain>
    </source>
</reference>
<dbReference type="EMBL" id="CM040991">
    <property type="protein sequence ID" value="MCJ8742635.1"/>
    <property type="molecule type" value="Genomic_DNA"/>
</dbReference>
<organism evidence="1 2">
    <name type="scientific">Pangasius djambal</name>
    <dbReference type="NCBI Taxonomy" id="1691987"/>
    <lineage>
        <taxon>Eukaryota</taxon>
        <taxon>Metazoa</taxon>
        <taxon>Chordata</taxon>
        <taxon>Craniata</taxon>
        <taxon>Vertebrata</taxon>
        <taxon>Euteleostomi</taxon>
        <taxon>Actinopterygii</taxon>
        <taxon>Neopterygii</taxon>
        <taxon>Teleostei</taxon>
        <taxon>Ostariophysi</taxon>
        <taxon>Siluriformes</taxon>
        <taxon>Pangasiidae</taxon>
        <taxon>Pangasius</taxon>
    </lineage>
</organism>
<accession>A0ACC5Z438</accession>
<comment type="caution">
    <text evidence="1">The sequence shown here is derived from an EMBL/GenBank/DDBJ whole genome shotgun (WGS) entry which is preliminary data.</text>
</comment>
<name>A0ACC5Z438_9TELE</name>
<proteinExistence type="predicted"/>
<keyword evidence="2" id="KW-1185">Reference proteome</keyword>
<sequence>MAVSILATLIMDACMPCHRQPSSAWCNLAICLWFEQLIFSALIHEGLEPPSTNIVLFSFFLHRLFEFKTWCKKRQRCSYRNITSSGHAMPKCSF</sequence>
<evidence type="ECO:0000313" key="1">
    <source>
        <dbReference type="EMBL" id="MCJ8742635.1"/>
    </source>
</evidence>
<gene>
    <name evidence="1" type="ORF">PDJAM_G00084390</name>
</gene>
<dbReference type="Proteomes" id="UP000830395">
    <property type="component" value="Chromosome 17"/>
</dbReference>
<evidence type="ECO:0000313" key="2">
    <source>
        <dbReference type="Proteomes" id="UP000830395"/>
    </source>
</evidence>
<protein>
    <submittedName>
        <fullName evidence="1">Uncharacterized protein</fullName>
    </submittedName>
</protein>